<dbReference type="RefSeq" id="WP_264386181.1">
    <property type="nucleotide sequence ID" value="NZ_CP074352.1"/>
</dbReference>
<dbReference type="EMBL" id="CP074352">
    <property type="protein sequence ID" value="UYU33841.1"/>
    <property type="molecule type" value="Genomic_DNA"/>
</dbReference>
<keyword evidence="2" id="KW-1185">Reference proteome</keyword>
<evidence type="ECO:0000313" key="2">
    <source>
        <dbReference type="Proteomes" id="UP001156318"/>
    </source>
</evidence>
<accession>A0ABY6JM30</accession>
<sequence length="97" mass="10489">MNIRASGVVVFVVIGLIFSDAALAKGSRPSDNKIKEEIIADSIAGYDGNCPCPYNRARNGSSCGKRSAWSRAGGEAPLCYKDDVSQEMVDEWRATHH</sequence>
<name>A0ABY6JM30_9ENTR</name>
<proteinExistence type="predicted"/>
<protein>
    <submittedName>
        <fullName evidence="1">Uncharacterized protein</fullName>
    </submittedName>
</protein>
<organism evidence="1 2">
    <name type="scientific">Siccibacter colletis</name>
    <dbReference type="NCBI Taxonomy" id="1505757"/>
    <lineage>
        <taxon>Bacteria</taxon>
        <taxon>Pseudomonadati</taxon>
        <taxon>Pseudomonadota</taxon>
        <taxon>Gammaproteobacteria</taxon>
        <taxon>Enterobacterales</taxon>
        <taxon>Enterobacteriaceae</taxon>
        <taxon>Siccibacter</taxon>
    </lineage>
</organism>
<gene>
    <name evidence="1" type="ORF">KFZ77_11185</name>
</gene>
<evidence type="ECO:0000313" key="1">
    <source>
        <dbReference type="EMBL" id="UYU33841.1"/>
    </source>
</evidence>
<reference evidence="1 2" key="1">
    <citation type="submission" date="2021-05" db="EMBL/GenBank/DDBJ databases">
        <title>Isolation, identification, and the growth promoting effects of Pantoea dispersa strain YSD J2 from the aboveground leaves of Cyperus esculentus L.Var. Sativus.</title>
        <authorList>
            <person name="Wang S."/>
            <person name="Tang X.M."/>
            <person name="Huang Y.N."/>
        </authorList>
    </citation>
    <scope>NUCLEOTIDE SEQUENCE [LARGE SCALE GENOMIC DNA]</scope>
    <source>
        <strain evidence="2">YSD YN2</strain>
    </source>
</reference>
<dbReference type="Proteomes" id="UP001156318">
    <property type="component" value="Chromosome"/>
</dbReference>